<feature type="region of interest" description="Disordered" evidence="1">
    <location>
        <begin position="1"/>
        <end position="24"/>
    </location>
</feature>
<reference evidence="2" key="1">
    <citation type="submission" date="2023-03" db="EMBL/GenBank/DDBJ databases">
        <title>Complete genome of Cladonia borealis.</title>
        <authorList>
            <person name="Park H."/>
        </authorList>
    </citation>
    <scope>NUCLEOTIDE SEQUENCE</scope>
    <source>
        <strain evidence="2">ANT050790</strain>
    </source>
</reference>
<sequence>MPKQKQFLQAKKKTDGKKKSEGPKTANEYLAAGVDYEEAGEKWRAGDAAKSLRFFLRAIDTYDAAIQKFPHSFDLAYNKARLQYEVAQQPRLLAHLSTPLFDLLQVALDSHRFALKIDQDNPDLLFNTAQVLTSLAENLSEGRAPVNDRRNEALRLFQEALELFQRCLNVQEYKFTQAQEDAAQEVAFPSDADNTDVAPSSGNESNASEEEVWAAVEEPITTDTLLDTTIAQLDTLTEICSLGSSHTRNDLAWIEEYYRTELQGKIDSYNNESDRKHEVALSKANFISSISDAAFRAGKLDRLTYERELTAAFSHHDLDLNKDPQGLCDKADAHLSFNSSVQQEEQANELAQTGSICWKHITKALDSLTAASKLPDAQNLPRIHLRRGDCELLRLFLGEAHLRYDLAIESASTLLKNAEVYFRGAAALAKSSGDVANELKEAEVKEAIVMALADDPQRLGLLIKAQWKEIGAIVAEMKDEGLLGDEALQKIEVLFGPQFG</sequence>
<dbReference type="EMBL" id="JAFEKC020000003">
    <property type="protein sequence ID" value="KAK0515936.1"/>
    <property type="molecule type" value="Genomic_DNA"/>
</dbReference>
<proteinExistence type="predicted"/>
<name>A0AA39UDX3_9LECA</name>
<feature type="region of interest" description="Disordered" evidence="1">
    <location>
        <begin position="186"/>
        <end position="211"/>
    </location>
</feature>
<protein>
    <submittedName>
        <fullName evidence="2">Uncharacterized protein</fullName>
    </submittedName>
</protein>
<dbReference type="SUPFAM" id="SSF48452">
    <property type="entry name" value="TPR-like"/>
    <property type="match status" value="1"/>
</dbReference>
<organism evidence="2 3">
    <name type="scientific">Cladonia borealis</name>
    <dbReference type="NCBI Taxonomy" id="184061"/>
    <lineage>
        <taxon>Eukaryota</taxon>
        <taxon>Fungi</taxon>
        <taxon>Dikarya</taxon>
        <taxon>Ascomycota</taxon>
        <taxon>Pezizomycotina</taxon>
        <taxon>Lecanoromycetes</taxon>
        <taxon>OSLEUM clade</taxon>
        <taxon>Lecanoromycetidae</taxon>
        <taxon>Lecanorales</taxon>
        <taxon>Lecanorineae</taxon>
        <taxon>Cladoniaceae</taxon>
        <taxon>Cladonia</taxon>
    </lineage>
</organism>
<evidence type="ECO:0000313" key="3">
    <source>
        <dbReference type="Proteomes" id="UP001166286"/>
    </source>
</evidence>
<accession>A0AA39UDX3</accession>
<gene>
    <name evidence="2" type="ORF">JMJ35_001970</name>
</gene>
<comment type="caution">
    <text evidence="2">The sequence shown here is derived from an EMBL/GenBank/DDBJ whole genome shotgun (WGS) entry which is preliminary data.</text>
</comment>
<dbReference type="Gene3D" id="1.25.40.10">
    <property type="entry name" value="Tetratricopeptide repeat domain"/>
    <property type="match status" value="1"/>
</dbReference>
<dbReference type="Proteomes" id="UP001166286">
    <property type="component" value="Unassembled WGS sequence"/>
</dbReference>
<dbReference type="AlphaFoldDB" id="A0AA39UDX3"/>
<keyword evidence="3" id="KW-1185">Reference proteome</keyword>
<evidence type="ECO:0000313" key="2">
    <source>
        <dbReference type="EMBL" id="KAK0515936.1"/>
    </source>
</evidence>
<dbReference type="InterPro" id="IPR011990">
    <property type="entry name" value="TPR-like_helical_dom_sf"/>
</dbReference>
<evidence type="ECO:0000256" key="1">
    <source>
        <dbReference type="SAM" id="MobiDB-lite"/>
    </source>
</evidence>